<accession>A0A367F692</accession>
<evidence type="ECO:0000256" key="5">
    <source>
        <dbReference type="ARBA" id="ARBA00023136"/>
    </source>
</evidence>
<feature type="transmembrane region" description="Helical" evidence="7">
    <location>
        <begin position="232"/>
        <end position="249"/>
    </location>
</feature>
<feature type="transmembrane region" description="Helical" evidence="7">
    <location>
        <begin position="504"/>
        <end position="530"/>
    </location>
</feature>
<keyword evidence="2" id="KW-0813">Transport</keyword>
<feature type="region of interest" description="Disordered" evidence="6">
    <location>
        <begin position="1"/>
        <end position="26"/>
    </location>
</feature>
<reference evidence="8 9" key="1">
    <citation type="submission" date="2018-06" db="EMBL/GenBank/DDBJ databases">
        <title>Sphaerisporangium craniellae sp. nov., isolated from a marine sponge in the South China Sea.</title>
        <authorList>
            <person name="Li L."/>
        </authorList>
    </citation>
    <scope>NUCLEOTIDE SEQUENCE [LARGE SCALE GENOMIC DNA]</scope>
    <source>
        <strain evidence="8 9">CCTCC AA 208026</strain>
    </source>
</reference>
<proteinExistence type="predicted"/>
<feature type="transmembrane region" description="Helical" evidence="7">
    <location>
        <begin position="269"/>
        <end position="288"/>
    </location>
</feature>
<evidence type="ECO:0000256" key="7">
    <source>
        <dbReference type="SAM" id="Phobius"/>
    </source>
</evidence>
<gene>
    <name evidence="8" type="ORF">DQ384_30555</name>
</gene>
<feature type="compositionally biased region" description="Polar residues" evidence="6">
    <location>
        <begin position="1"/>
        <end position="22"/>
    </location>
</feature>
<evidence type="ECO:0008006" key="10">
    <source>
        <dbReference type="Google" id="ProtNLM"/>
    </source>
</evidence>
<dbReference type="InterPro" id="IPR004813">
    <property type="entry name" value="OPT"/>
</dbReference>
<name>A0A367F692_9ACTN</name>
<organism evidence="8 9">
    <name type="scientific">Sphaerisporangium album</name>
    <dbReference type="NCBI Taxonomy" id="509200"/>
    <lineage>
        <taxon>Bacteria</taxon>
        <taxon>Bacillati</taxon>
        <taxon>Actinomycetota</taxon>
        <taxon>Actinomycetes</taxon>
        <taxon>Streptosporangiales</taxon>
        <taxon>Streptosporangiaceae</taxon>
        <taxon>Sphaerisporangium</taxon>
    </lineage>
</organism>
<dbReference type="Pfam" id="PF03169">
    <property type="entry name" value="OPT"/>
    <property type="match status" value="2"/>
</dbReference>
<dbReference type="EMBL" id="QOIL01000021">
    <property type="protein sequence ID" value="RCG25863.1"/>
    <property type="molecule type" value="Genomic_DNA"/>
</dbReference>
<keyword evidence="4 7" id="KW-1133">Transmembrane helix</keyword>
<dbReference type="GO" id="GO:0016020">
    <property type="term" value="C:membrane"/>
    <property type="evidence" value="ECO:0007669"/>
    <property type="project" value="UniProtKB-SubCell"/>
</dbReference>
<sequence length="566" mass="57745">MGGNERTVSPSSPDSIDTSNETSKPHDWRESYVSATLIGLAIGVLLCVLNVLVLFRTGTSFGGSALVAALGAALLRVTGALSWQALFVVFSIASSGYVATAALDTGIGAVVLDGGDLPAWGILVLLAMASNAVGIGLGGLVARTLVVAESLPYPTLKPAITLMASLSTRAGQEGNRLGRTLPVAAAVGAACALGVALWGHEATPELFGSGTHVALALSPLLYGVGFLIGPRACAWLAVGSAYTVVVWFLQDRSSAQPADYTAHLSYPWVLAAGVGLILGYSLAAIARVRGPLLRALRGDFANRLIGGHARWWAVAALVVLALFAALYPPVLRYLGFGVLGLALLVVVTVFLTRAGGEIGLVPLAPALYFSVVVFAVAGADSATAVLVASTICCAAIAAVYFTYSAKVVHDRPETLTEPPRRLTGWTQLVGGLAGAAIGVLVIAVLTRAGVIGGGAFPAPVATAVRFVDATVRGSSDYPATVALAMAITGPLGVGLAFTSAMPTMIGLGVLLPPAYSLTLAAGGLTQWLLTRRNPGRRSATEIVASGLIIGEGLITVAVLVVREVLR</sequence>
<protein>
    <recommendedName>
        <fullName evidence="10">OPT family oligopeptide transporter</fullName>
    </recommendedName>
</protein>
<feature type="transmembrane region" description="Helical" evidence="7">
    <location>
        <begin position="117"/>
        <end position="142"/>
    </location>
</feature>
<dbReference type="OrthoDB" id="3500302at2"/>
<evidence type="ECO:0000256" key="3">
    <source>
        <dbReference type="ARBA" id="ARBA00022692"/>
    </source>
</evidence>
<keyword evidence="3 7" id="KW-0812">Transmembrane</keyword>
<feature type="transmembrane region" description="Helical" evidence="7">
    <location>
        <begin position="358"/>
        <end position="377"/>
    </location>
</feature>
<evidence type="ECO:0000256" key="1">
    <source>
        <dbReference type="ARBA" id="ARBA00004141"/>
    </source>
</evidence>
<evidence type="ECO:0000256" key="6">
    <source>
        <dbReference type="SAM" id="MobiDB-lite"/>
    </source>
</evidence>
<feature type="transmembrane region" description="Helical" evidence="7">
    <location>
        <begin position="32"/>
        <end position="55"/>
    </location>
</feature>
<dbReference type="AlphaFoldDB" id="A0A367F692"/>
<feature type="transmembrane region" description="Helical" evidence="7">
    <location>
        <begin position="542"/>
        <end position="561"/>
    </location>
</feature>
<evidence type="ECO:0000256" key="2">
    <source>
        <dbReference type="ARBA" id="ARBA00022448"/>
    </source>
</evidence>
<keyword evidence="5 7" id="KW-0472">Membrane</keyword>
<feature type="transmembrane region" description="Helical" evidence="7">
    <location>
        <begin position="424"/>
        <end position="444"/>
    </location>
</feature>
<dbReference type="RefSeq" id="WP_114032351.1">
    <property type="nucleotide sequence ID" value="NZ_QOIL01000021.1"/>
</dbReference>
<feature type="transmembrane region" description="Helical" evidence="7">
    <location>
        <begin position="61"/>
        <end position="78"/>
    </location>
</feature>
<feature type="transmembrane region" description="Helical" evidence="7">
    <location>
        <begin position="85"/>
        <end position="111"/>
    </location>
</feature>
<comment type="subcellular location">
    <subcellularLocation>
        <location evidence="1">Membrane</location>
        <topology evidence="1">Multi-pass membrane protein</topology>
    </subcellularLocation>
</comment>
<feature type="transmembrane region" description="Helical" evidence="7">
    <location>
        <begin position="383"/>
        <end position="403"/>
    </location>
</feature>
<evidence type="ECO:0000313" key="8">
    <source>
        <dbReference type="EMBL" id="RCG25863.1"/>
    </source>
</evidence>
<evidence type="ECO:0000313" key="9">
    <source>
        <dbReference type="Proteomes" id="UP000253094"/>
    </source>
</evidence>
<comment type="caution">
    <text evidence="8">The sequence shown here is derived from an EMBL/GenBank/DDBJ whole genome shotgun (WGS) entry which is preliminary data.</text>
</comment>
<dbReference type="GO" id="GO:0035673">
    <property type="term" value="F:oligopeptide transmembrane transporter activity"/>
    <property type="evidence" value="ECO:0007669"/>
    <property type="project" value="InterPro"/>
</dbReference>
<feature type="transmembrane region" description="Helical" evidence="7">
    <location>
        <begin position="309"/>
        <end position="327"/>
    </location>
</feature>
<feature type="transmembrane region" description="Helical" evidence="7">
    <location>
        <begin position="206"/>
        <end position="225"/>
    </location>
</feature>
<feature type="transmembrane region" description="Helical" evidence="7">
    <location>
        <begin position="181"/>
        <end position="200"/>
    </location>
</feature>
<evidence type="ECO:0000256" key="4">
    <source>
        <dbReference type="ARBA" id="ARBA00022989"/>
    </source>
</evidence>
<feature type="transmembrane region" description="Helical" evidence="7">
    <location>
        <begin position="333"/>
        <end position="351"/>
    </location>
</feature>
<keyword evidence="9" id="KW-1185">Reference proteome</keyword>
<dbReference type="Proteomes" id="UP000253094">
    <property type="component" value="Unassembled WGS sequence"/>
</dbReference>
<feature type="transmembrane region" description="Helical" evidence="7">
    <location>
        <begin position="479"/>
        <end position="498"/>
    </location>
</feature>